<proteinExistence type="predicted"/>
<evidence type="ECO:0000313" key="4">
    <source>
        <dbReference type="EMBL" id="MDO5986191.1"/>
    </source>
</evidence>
<evidence type="ECO:0000313" key="5">
    <source>
        <dbReference type="Proteomes" id="UP001176891"/>
    </source>
</evidence>
<dbReference type="RefSeq" id="WP_303280712.1">
    <property type="nucleotide sequence ID" value="NZ_BAABCZ010000016.1"/>
</dbReference>
<sequence>MKKITNITINIVFFLHVVLAFLLLFEGYVEVPFWLQPLGRMHPLVLHFPVAFIALLVLMQLFKKAIDGTSFNTINWFVLLLTSFTTVIATIMGLVLSLEGYESELMTWHKWMGVAISFVVFTLILIYKYQKVYKVLLFACLIGVTFAGHYGAGLTHGTHFITEPLVAMNKPKVSENTPIYTGFVQPILDAKCVSCHNPQKKKGELDLSTLAGVKKGGENGSVWLAHQPDESLFLKRVFLPIEDKEHMPPEGKPQLTDSEIKLIQTWIKHGINDTVSLVGLQKTDTLHQIVNNKWLKEVGDKIVQYDFDYADTDVVEALNNPYTTVIQKSHKSPAIDVAIFGKKSFKPEYISDLSKIKEQLVSLNLSNLPVQDSHLNNLSSFENLEVLILNSTQITNDVVKQLLSCKKLKSLSLSDTKVDVKISDDLKKLESLEELYLWNTNMTEEDISSLRAALNDVNIVEGYINDTKEETILAPPVLVDDKNIINSVEKITLKHKMAGVEMYYTLDGSKPDKNSLLYKAPFELNLNGKKSKTIKAKAFKSGWEQSKEAKFVFYDKGLKPVAFEVEYPNIHADYIAHANQILVDEVKPENKVKYSKFWAVFKDKPLIAIADFGNNNVVLSEINLNISVRGKKIKKSPIQFIEVLGSDNKTDWTSLEKKIFLRLNKEKLKSLELAIPKSKSYRYYKVFVKHNPKIELFVGQILFY</sequence>
<accession>A0ABT8WWY7</accession>
<dbReference type="InterPro" id="IPR011429">
    <property type="entry name" value="Cyt_c_Planctomycete-type"/>
</dbReference>
<organism evidence="4 5">
    <name type="scientific">Flavivirga amylovorans</name>
    <dbReference type="NCBI Taxonomy" id="870486"/>
    <lineage>
        <taxon>Bacteria</taxon>
        <taxon>Pseudomonadati</taxon>
        <taxon>Bacteroidota</taxon>
        <taxon>Flavobacteriia</taxon>
        <taxon>Flavobacteriales</taxon>
        <taxon>Flavobacteriaceae</taxon>
        <taxon>Flavivirga</taxon>
    </lineage>
</organism>
<dbReference type="InterPro" id="IPR036909">
    <property type="entry name" value="Cyt_c-like_dom_sf"/>
</dbReference>
<feature type="transmembrane region" description="Helical" evidence="1">
    <location>
        <begin position="74"/>
        <end position="96"/>
    </location>
</feature>
<reference evidence="4" key="1">
    <citation type="submission" date="2023-07" db="EMBL/GenBank/DDBJ databases">
        <title>Two novel species in the genus Flavivirga.</title>
        <authorList>
            <person name="Kwon K."/>
        </authorList>
    </citation>
    <scope>NUCLEOTIDE SEQUENCE</scope>
    <source>
        <strain evidence="4">KACC 14157</strain>
    </source>
</reference>
<keyword evidence="1" id="KW-0812">Transmembrane</keyword>
<evidence type="ECO:0000259" key="2">
    <source>
        <dbReference type="Pfam" id="PF07635"/>
    </source>
</evidence>
<name>A0ABT8WWY7_9FLAO</name>
<dbReference type="SUPFAM" id="SSF46626">
    <property type="entry name" value="Cytochrome c"/>
    <property type="match status" value="1"/>
</dbReference>
<dbReference type="Gene3D" id="3.80.10.10">
    <property type="entry name" value="Ribonuclease Inhibitor"/>
    <property type="match status" value="1"/>
</dbReference>
<dbReference type="EMBL" id="JAUOEM010000001">
    <property type="protein sequence ID" value="MDO5986191.1"/>
    <property type="molecule type" value="Genomic_DNA"/>
</dbReference>
<dbReference type="Pfam" id="PF13290">
    <property type="entry name" value="CHB_HEX_C_1"/>
    <property type="match status" value="1"/>
</dbReference>
<dbReference type="Pfam" id="PF07635">
    <property type="entry name" value="PSCyt1"/>
    <property type="match status" value="1"/>
</dbReference>
<dbReference type="InterPro" id="IPR059177">
    <property type="entry name" value="GH29D-like_dom"/>
</dbReference>
<dbReference type="PANTHER" id="PTHR35889">
    <property type="entry name" value="CYCLOINULO-OLIGOSACCHARIDE FRUCTANOTRANSFERASE-RELATED"/>
    <property type="match status" value="1"/>
</dbReference>
<keyword evidence="5" id="KW-1185">Reference proteome</keyword>
<keyword evidence="1" id="KW-0472">Membrane</keyword>
<dbReference type="InterPro" id="IPR032675">
    <property type="entry name" value="LRR_dom_sf"/>
</dbReference>
<comment type="caution">
    <text evidence="4">The sequence shown here is derived from an EMBL/GenBank/DDBJ whole genome shotgun (WGS) entry which is preliminary data.</text>
</comment>
<gene>
    <name evidence="4" type="ORF">Q4Q39_02135</name>
</gene>
<feature type="transmembrane region" description="Helical" evidence="1">
    <location>
        <begin position="7"/>
        <end position="25"/>
    </location>
</feature>
<feature type="transmembrane region" description="Helical" evidence="1">
    <location>
        <begin position="133"/>
        <end position="152"/>
    </location>
</feature>
<keyword evidence="1" id="KW-1133">Transmembrane helix</keyword>
<dbReference type="PANTHER" id="PTHR35889:SF3">
    <property type="entry name" value="F-BOX DOMAIN-CONTAINING PROTEIN"/>
    <property type="match status" value="1"/>
</dbReference>
<feature type="domain" description="GH29D-like beta-sandwich" evidence="3">
    <location>
        <begin position="486"/>
        <end position="546"/>
    </location>
</feature>
<dbReference type="SUPFAM" id="SSF52047">
    <property type="entry name" value="RNI-like"/>
    <property type="match status" value="1"/>
</dbReference>
<feature type="transmembrane region" description="Helical" evidence="1">
    <location>
        <begin position="108"/>
        <end position="126"/>
    </location>
</feature>
<feature type="domain" description="Cytochrome C Planctomycete-type" evidence="2">
    <location>
        <begin position="192"/>
        <end position="251"/>
    </location>
</feature>
<feature type="transmembrane region" description="Helical" evidence="1">
    <location>
        <begin position="45"/>
        <end position="62"/>
    </location>
</feature>
<evidence type="ECO:0000256" key="1">
    <source>
        <dbReference type="SAM" id="Phobius"/>
    </source>
</evidence>
<dbReference type="Proteomes" id="UP001176891">
    <property type="component" value="Unassembled WGS sequence"/>
</dbReference>
<protein>
    <submittedName>
        <fullName evidence="4">FN3 associated domain-containing protein</fullName>
    </submittedName>
</protein>
<evidence type="ECO:0000259" key="3">
    <source>
        <dbReference type="Pfam" id="PF13290"/>
    </source>
</evidence>